<evidence type="ECO:0000313" key="4">
    <source>
        <dbReference type="Proteomes" id="UP000222056"/>
    </source>
</evidence>
<feature type="domain" description="CobN/magnesium chelatase" evidence="2">
    <location>
        <begin position="120"/>
        <end position="1307"/>
    </location>
</feature>
<dbReference type="GO" id="GO:0051116">
    <property type="term" value="F:cobaltochelatase activity"/>
    <property type="evidence" value="ECO:0007669"/>
    <property type="project" value="InterPro"/>
</dbReference>
<dbReference type="PANTHER" id="PTHR44119">
    <property type="entry name" value="MAGNESIUM-CHELATASE SUBUNIT CHLH, CHLOROPLASTIC"/>
    <property type="match status" value="1"/>
</dbReference>
<dbReference type="NCBIfam" id="TIGR02257">
    <property type="entry name" value="cobalto_cobN"/>
    <property type="match status" value="1"/>
</dbReference>
<dbReference type="InterPro" id="IPR011953">
    <property type="entry name" value="Cobalto_CobN"/>
</dbReference>
<sequence>MIHLVTTADTEILACARAVEQLRGAEPDFPAVRCFNPGPTGQGETASAEELVAEIARGARVVICRVLGGRRGWQPGFDLLRERCRQQGIVLVALGGEAQPDAEMTALSLAPAGAVATCGEYLRHPDPHNLEQLLRFLADTFLLTGYGFEPPRALPDTGLWLPDIGVVASAGDAFANLDPARPTIAICFYRSHLLAGNTAFVEELASAIRKAGANAIGVWSYTLRPGPNGRVAALDLLRDEEGQPRVDALVATMLATGGSGQRDAAASSPPVASAGSAQRAPAGDQPPGDRPPADAPADAPASDAWLDWDERPLRELGVPVIQAVCSTWPRDRWRTSETGLGPLDAATQVAIPEFDGRIIGGVISFKEREPGDSPVGAPLARYVPDPERCQRVARLAVRHARLRHKPASERRVAIVLTSFPSRRARLGMAVGLDTARSALRLLDALAADGMRVEQPFDDGDELMAALRAAGAPDEDLGEAVGDGGLRFPVGDYLAWYRTLPAELRHAVEERWGPPPGERYVRDGAFVVPALELGNVLLMVQPPRGWGDDPVAIYHDASLPPSHHYLACYRFLDHHWRADACVQLGKHGTLEWLPGKTLALSPACAPDAAIGDLPFVYPFIVNDPGEGIQAKRRAHAVIIDHLVPPLGRAGTYDELAELENLLDEYARLEVLDPDKLPALAARIWEAVEQANLQQEIGVEERPDDVAALVEHIDGYLCEVKDIQIHEGFHVLGEAPTGEALRKLVAALTQVPQAGLPGLRAAVAAVYGLDEQALVERPGRRLAAGEAPAALLARFPGPAAAAGDLIDRLEEAQHALLAALDAREWRPDQVASAVRSALGEAAGGGGERPQAASALHGDSAGDCGGTPNEPRALRDLHDLLAFICREVVPRLRATSDELDNLLAALRGRHVPSGPSGSPSRGRLDVLPTGRNFYGIDPRAIPSELAFDVGKRLAEALLERHRRDHGEWPRMVGLVAWGTSAMRTQGDDIAEAMWLIGVRPRWARASRRVSGFEIVPLAELGRPRIDVTLRISGFFRDAFGPLVELLDQAIAAVAGLDEPDEDNYVAAHARADARRLAAELGHDAAWLRATTRIFGSKPGAYGAGLEQLIDARDWRDDADLAEVYAAWGGYAYGRGRYGAEAREAMRDCYARIEAAVKNLDTREHDILDSADYFQYHGGMVAMVRALTGRDPAAYVGDAADPRTAKARTLAEETRRIFRARVANPRWIAAMVRHGHRGAAELAATVDYLFGYDATARVGDDWMYERIAERYLLDPDIARFMERSNPHAARAIAERLLEAAARGLWQEPDPELLERIRERALALEGELEEAGT</sequence>
<organism evidence="3 4">
    <name type="scientific">Thermoleophilum album</name>
    <dbReference type="NCBI Taxonomy" id="29539"/>
    <lineage>
        <taxon>Bacteria</taxon>
        <taxon>Bacillati</taxon>
        <taxon>Actinomycetota</taxon>
        <taxon>Thermoleophilia</taxon>
        <taxon>Thermoleophilales</taxon>
        <taxon>Thermoleophilaceae</taxon>
        <taxon>Thermoleophilum</taxon>
    </lineage>
</organism>
<evidence type="ECO:0000259" key="2">
    <source>
        <dbReference type="Pfam" id="PF02514"/>
    </source>
</evidence>
<dbReference type="EMBL" id="FNWJ01000001">
    <property type="protein sequence ID" value="SEH12891.1"/>
    <property type="molecule type" value="Genomic_DNA"/>
</dbReference>
<name>A0A1H6FPP8_THEAL</name>
<dbReference type="CDD" id="cd10150">
    <property type="entry name" value="CobN_like"/>
    <property type="match status" value="1"/>
</dbReference>
<dbReference type="OrthoDB" id="9757976at2"/>
<keyword evidence="4" id="KW-1185">Reference proteome</keyword>
<dbReference type="PANTHER" id="PTHR44119:SF4">
    <property type="entry name" value="AEROBIC COBALTOCHELATASE SUBUNIT COBN"/>
    <property type="match status" value="1"/>
</dbReference>
<accession>A0A1H6FPP8</accession>
<evidence type="ECO:0000313" key="3">
    <source>
        <dbReference type="EMBL" id="SEH12891.1"/>
    </source>
</evidence>
<dbReference type="InterPro" id="IPR003672">
    <property type="entry name" value="CobN/Mg_chltase"/>
</dbReference>
<gene>
    <name evidence="3" type="ORF">SAMN02745716_1236</name>
</gene>
<feature type="region of interest" description="Disordered" evidence="1">
    <location>
        <begin position="838"/>
        <end position="867"/>
    </location>
</feature>
<protein>
    <submittedName>
        <fullName evidence="3">Cobaltochelatase CobN</fullName>
    </submittedName>
</protein>
<dbReference type="RefSeq" id="WP_093117164.1">
    <property type="nucleotide sequence ID" value="NZ_FNWJ01000001.1"/>
</dbReference>
<evidence type="ECO:0000256" key="1">
    <source>
        <dbReference type="SAM" id="MobiDB-lite"/>
    </source>
</evidence>
<feature type="compositionally biased region" description="Low complexity" evidence="1">
    <location>
        <begin position="264"/>
        <end position="286"/>
    </location>
</feature>
<feature type="region of interest" description="Disordered" evidence="1">
    <location>
        <begin position="259"/>
        <end position="301"/>
    </location>
</feature>
<dbReference type="Proteomes" id="UP000222056">
    <property type="component" value="Unassembled WGS sequence"/>
</dbReference>
<dbReference type="GO" id="GO:0009236">
    <property type="term" value="P:cobalamin biosynthetic process"/>
    <property type="evidence" value="ECO:0007669"/>
    <property type="project" value="InterPro"/>
</dbReference>
<proteinExistence type="predicted"/>
<reference evidence="4" key="1">
    <citation type="submission" date="2016-10" db="EMBL/GenBank/DDBJ databases">
        <authorList>
            <person name="Varghese N."/>
            <person name="Submissions S."/>
        </authorList>
    </citation>
    <scope>NUCLEOTIDE SEQUENCE [LARGE SCALE GENOMIC DNA]</scope>
    <source>
        <strain evidence="4">ATCC 35263</strain>
    </source>
</reference>
<dbReference type="Pfam" id="PF02514">
    <property type="entry name" value="CobN-Mg_chel"/>
    <property type="match status" value="1"/>
</dbReference>
<dbReference type="STRING" id="29539.SAMN02745716_1236"/>